<dbReference type="Gene3D" id="3.40.1090.10">
    <property type="entry name" value="Cytosolic phospholipase A2 catalytic domain"/>
    <property type="match status" value="1"/>
</dbReference>
<dbReference type="AlphaFoldDB" id="A0A364K8W6"/>
<evidence type="ECO:0000313" key="4">
    <source>
        <dbReference type="EMBL" id="RAL26739.1"/>
    </source>
</evidence>
<evidence type="ECO:0000313" key="5">
    <source>
        <dbReference type="Proteomes" id="UP000251213"/>
    </source>
</evidence>
<keyword evidence="2" id="KW-0378">Hydrolase</keyword>
<dbReference type="InterPro" id="IPR016035">
    <property type="entry name" value="Acyl_Trfase/lysoPLipase"/>
</dbReference>
<dbReference type="EMBL" id="QJKK01000001">
    <property type="protein sequence ID" value="RAL26739.1"/>
    <property type="molecule type" value="Genomic_DNA"/>
</dbReference>
<sequence>MIDWDEIKTNGWKTRRDREFRILSIDGGGMKGVFPARYLSRIEEEVPQPLHQYFDLIAGTSTGGIIALAVTYGLTAKDILDLYLEKGKDIFGRKRITRGYLKHAKYDNTGLINVLKEKFKDARLTKANSMVCIPAIEHHKAKPKVYKTPHLPVYFEDGKLEFWKIALATSAAPFYLPAAKVSNTECKIDGGLWANNPVLVAIAEAVKLGYPLEQIKILSIGTGTNIYQIDNKNAEFGGLTSWRLNLVEFTMQSQSKGAFHTANYLIGNKLHRIDYETSLKMALDTTEKESLNRLIHEADTVFQETFMKGNNIYTEFFS</sequence>
<feature type="active site" description="Proton acceptor" evidence="2">
    <location>
        <position position="189"/>
    </location>
</feature>
<proteinExistence type="predicted"/>
<reference evidence="4 5" key="2">
    <citation type="submission" date="2018-06" db="EMBL/GenBank/DDBJ databases">
        <authorList>
            <person name="Zhirakovskaya E."/>
        </authorList>
    </citation>
    <scope>NUCLEOTIDE SEQUENCE [LARGE SCALE GENOMIC DNA]</scope>
    <source>
        <strain evidence="4 5">FBKL4.011</strain>
    </source>
</reference>
<feature type="short sequence motif" description="GXSXG" evidence="2">
    <location>
        <begin position="59"/>
        <end position="63"/>
    </location>
</feature>
<dbReference type="PANTHER" id="PTHR24138:SF10">
    <property type="entry name" value="PHOSPHOLIPASE A2"/>
    <property type="match status" value="1"/>
</dbReference>
<dbReference type="PANTHER" id="PTHR24138">
    <property type="entry name" value="INTRACELLLAR PHOSPHOLIPASE A FAMILY"/>
    <property type="match status" value="1"/>
</dbReference>
<dbReference type="RefSeq" id="WP_113657344.1">
    <property type="nucleotide sequence ID" value="NZ_KZ845663.1"/>
</dbReference>
<evidence type="ECO:0000259" key="3">
    <source>
        <dbReference type="PROSITE" id="PS51635"/>
    </source>
</evidence>
<dbReference type="InterPro" id="IPR002641">
    <property type="entry name" value="PNPLA_dom"/>
</dbReference>
<evidence type="ECO:0000256" key="1">
    <source>
        <dbReference type="ARBA" id="ARBA00023098"/>
    </source>
</evidence>
<dbReference type="PROSITE" id="PS51635">
    <property type="entry name" value="PNPLA"/>
    <property type="match status" value="1"/>
</dbReference>
<keyword evidence="5" id="KW-1185">Reference proteome</keyword>
<accession>A0A364K8W6</accession>
<keyword evidence="1 2" id="KW-0443">Lipid metabolism</keyword>
<evidence type="ECO:0000256" key="2">
    <source>
        <dbReference type="PROSITE-ProRule" id="PRU01161"/>
    </source>
</evidence>
<keyword evidence="2" id="KW-0442">Lipid degradation</keyword>
<dbReference type="OrthoDB" id="9807112at2"/>
<dbReference type="Proteomes" id="UP000251213">
    <property type="component" value="Unassembled WGS sequence"/>
</dbReference>
<dbReference type="InterPro" id="IPR047156">
    <property type="entry name" value="Teg/CotR/CapV-like"/>
</dbReference>
<feature type="short sequence motif" description="DGA/G" evidence="2">
    <location>
        <begin position="189"/>
        <end position="191"/>
    </location>
</feature>
<reference evidence="4 5" key="1">
    <citation type="submission" date="2018-06" db="EMBL/GenBank/DDBJ databases">
        <title>Thermoflavimicrobium daqus sp. nov., a thermophilic microbe isolated from Moutai-flavour Daqu.</title>
        <authorList>
            <person name="Wang X."/>
            <person name="Zhou H."/>
        </authorList>
    </citation>
    <scope>NUCLEOTIDE SEQUENCE [LARGE SCALE GENOMIC DNA]</scope>
    <source>
        <strain evidence="4 5">FBKL4.011</strain>
    </source>
</reference>
<comment type="caution">
    <text evidence="4">The sequence shown here is derived from an EMBL/GenBank/DDBJ whole genome shotgun (WGS) entry which is preliminary data.</text>
</comment>
<feature type="active site" description="Nucleophile" evidence="2">
    <location>
        <position position="61"/>
    </location>
</feature>
<dbReference type="NCBIfam" id="NF041079">
    <property type="entry name" value="CBASS_lipase"/>
    <property type="match status" value="1"/>
</dbReference>
<feature type="short sequence motif" description="GXGXXG" evidence="2">
    <location>
        <begin position="27"/>
        <end position="32"/>
    </location>
</feature>
<gene>
    <name evidence="4" type="ORF">DL897_01420</name>
</gene>
<organism evidence="4 5">
    <name type="scientific">Thermoflavimicrobium daqui</name>
    <dbReference type="NCBI Taxonomy" id="2137476"/>
    <lineage>
        <taxon>Bacteria</taxon>
        <taxon>Bacillati</taxon>
        <taxon>Bacillota</taxon>
        <taxon>Bacilli</taxon>
        <taxon>Bacillales</taxon>
        <taxon>Thermoactinomycetaceae</taxon>
        <taxon>Thermoflavimicrobium</taxon>
    </lineage>
</organism>
<dbReference type="SUPFAM" id="SSF52151">
    <property type="entry name" value="FabD/lysophospholipase-like"/>
    <property type="match status" value="1"/>
</dbReference>
<dbReference type="Pfam" id="PF01734">
    <property type="entry name" value="Patatin"/>
    <property type="match status" value="1"/>
</dbReference>
<name>A0A364K8W6_9BACL</name>
<dbReference type="CDD" id="cd07199">
    <property type="entry name" value="Pat17_PNPLA8_PNPLA9_like"/>
    <property type="match status" value="1"/>
</dbReference>
<dbReference type="GO" id="GO:0016042">
    <property type="term" value="P:lipid catabolic process"/>
    <property type="evidence" value="ECO:0007669"/>
    <property type="project" value="UniProtKB-UniRule"/>
</dbReference>
<protein>
    <recommendedName>
        <fullName evidence="3">PNPLA domain-containing protein</fullName>
    </recommendedName>
</protein>
<dbReference type="GO" id="GO:0016787">
    <property type="term" value="F:hydrolase activity"/>
    <property type="evidence" value="ECO:0007669"/>
    <property type="project" value="UniProtKB-UniRule"/>
</dbReference>
<feature type="domain" description="PNPLA" evidence="3">
    <location>
        <begin position="23"/>
        <end position="202"/>
    </location>
</feature>